<dbReference type="AlphaFoldDB" id="A0A915P5Q6"/>
<protein>
    <submittedName>
        <fullName evidence="2">Uncharacterized protein</fullName>
    </submittedName>
</protein>
<sequence>MAIGSAEIRESNKTEAEGIESLFVVCEFFDVVELADINSAPGAVKYCLFCCWCSWEEEEIEQVATLEEEFETKTPS</sequence>
<reference evidence="2" key="1">
    <citation type="submission" date="2022-11" db="UniProtKB">
        <authorList>
            <consortium name="WormBaseParasite"/>
        </authorList>
    </citation>
    <scope>IDENTIFICATION</scope>
</reference>
<evidence type="ECO:0000313" key="1">
    <source>
        <dbReference type="Proteomes" id="UP000887560"/>
    </source>
</evidence>
<dbReference type="Proteomes" id="UP000887560">
    <property type="component" value="Unplaced"/>
</dbReference>
<name>A0A915P5Q6_9BILA</name>
<evidence type="ECO:0000313" key="2">
    <source>
        <dbReference type="WBParaSite" id="scf7180000424053.g12144"/>
    </source>
</evidence>
<organism evidence="1 2">
    <name type="scientific">Meloidogyne floridensis</name>
    <dbReference type="NCBI Taxonomy" id="298350"/>
    <lineage>
        <taxon>Eukaryota</taxon>
        <taxon>Metazoa</taxon>
        <taxon>Ecdysozoa</taxon>
        <taxon>Nematoda</taxon>
        <taxon>Chromadorea</taxon>
        <taxon>Rhabditida</taxon>
        <taxon>Tylenchina</taxon>
        <taxon>Tylenchomorpha</taxon>
        <taxon>Tylenchoidea</taxon>
        <taxon>Meloidogynidae</taxon>
        <taxon>Meloidogyninae</taxon>
        <taxon>Meloidogyne</taxon>
    </lineage>
</organism>
<dbReference type="WBParaSite" id="scf7180000424053.g12144">
    <property type="protein sequence ID" value="scf7180000424053.g12144"/>
    <property type="gene ID" value="scf7180000424053.g12144"/>
</dbReference>
<keyword evidence="1" id="KW-1185">Reference proteome</keyword>
<proteinExistence type="predicted"/>
<accession>A0A915P5Q6</accession>